<protein>
    <submittedName>
        <fullName evidence="1">Uncharacterized protein</fullName>
    </submittedName>
</protein>
<proteinExistence type="predicted"/>
<reference evidence="1 2" key="1">
    <citation type="submission" date="2023-07" db="EMBL/GenBank/DDBJ databases">
        <title>Genomic Encyclopedia of Type Strains, Phase IV (KMG-IV): sequencing the most valuable type-strain genomes for metagenomic binning, comparative biology and taxonomic classification.</title>
        <authorList>
            <person name="Goeker M."/>
        </authorList>
    </citation>
    <scope>NUCLEOTIDE SEQUENCE [LARGE SCALE GENOMIC DNA]</scope>
    <source>
        <strain evidence="1 2">DSM 22170</strain>
    </source>
</reference>
<evidence type="ECO:0000313" key="1">
    <source>
        <dbReference type="EMBL" id="MDR6243189.1"/>
    </source>
</evidence>
<gene>
    <name evidence="1" type="ORF">JOC58_001074</name>
</gene>
<sequence length="42" mass="5072">MKIERKLEPYEQQFLMLFCEGIRLAHQKRQFDKEAKTNSKTG</sequence>
<evidence type="ECO:0000313" key="2">
    <source>
        <dbReference type="Proteomes" id="UP001185028"/>
    </source>
</evidence>
<comment type="caution">
    <text evidence="1">The sequence shown here is derived from an EMBL/GenBank/DDBJ whole genome shotgun (WGS) entry which is preliminary data.</text>
</comment>
<keyword evidence="2" id="KW-1185">Reference proteome</keyword>
<name>A0ABU1IV91_9BACL</name>
<organism evidence="1 2">
    <name type="scientific">Paenibacillus hunanensis</name>
    <dbReference type="NCBI Taxonomy" id="539262"/>
    <lineage>
        <taxon>Bacteria</taxon>
        <taxon>Bacillati</taxon>
        <taxon>Bacillota</taxon>
        <taxon>Bacilli</taxon>
        <taxon>Bacillales</taxon>
        <taxon>Paenibacillaceae</taxon>
        <taxon>Paenibacillus</taxon>
    </lineage>
</organism>
<dbReference type="EMBL" id="JAVDQH010000003">
    <property type="protein sequence ID" value="MDR6243189.1"/>
    <property type="molecule type" value="Genomic_DNA"/>
</dbReference>
<accession>A0ABU1IV91</accession>
<dbReference type="Proteomes" id="UP001185028">
    <property type="component" value="Unassembled WGS sequence"/>
</dbReference>